<feature type="domain" description="Pyridoxamine kinase/Phosphomethylpyrimidine kinase" evidence="2">
    <location>
        <begin position="11"/>
        <end position="274"/>
    </location>
</feature>
<dbReference type="Gene3D" id="3.40.1190.20">
    <property type="match status" value="1"/>
</dbReference>
<dbReference type="GO" id="GO:0050334">
    <property type="term" value="F:thiaminase activity"/>
    <property type="evidence" value="ECO:0007669"/>
    <property type="project" value="InterPro"/>
</dbReference>
<dbReference type="FunFam" id="1.20.910.10:FF:000003">
    <property type="entry name" value="Hydroxymethylpyrimidine/phosphomethylpyrimidine kinase THI20"/>
    <property type="match status" value="1"/>
</dbReference>
<dbReference type="InterPro" id="IPR027574">
    <property type="entry name" value="Thiaminase_II"/>
</dbReference>
<dbReference type="OrthoDB" id="10028886at2759"/>
<dbReference type="GO" id="GO:0008972">
    <property type="term" value="F:phosphomethylpyrimidine kinase activity"/>
    <property type="evidence" value="ECO:0007669"/>
    <property type="project" value="InterPro"/>
</dbReference>
<keyword evidence="4" id="KW-1185">Reference proteome</keyword>
<gene>
    <name evidence="3" type="ORF">B0A50_01267</name>
</gene>
<dbReference type="SUPFAM" id="SSF53613">
    <property type="entry name" value="Ribokinase-like"/>
    <property type="match status" value="1"/>
</dbReference>
<dbReference type="InterPro" id="IPR004399">
    <property type="entry name" value="HMP/HMP-P_kinase_dom"/>
</dbReference>
<dbReference type="GO" id="GO:0009228">
    <property type="term" value="P:thiamine biosynthetic process"/>
    <property type="evidence" value="ECO:0007669"/>
    <property type="project" value="InterPro"/>
</dbReference>
<name>A0A4U0U9J0_9PEZI</name>
<dbReference type="FunFam" id="3.40.1190.20:FF:000034">
    <property type="entry name" value="Putative hydroxymethylpyrimidine/ phosphomethylpyrimidine kinase 2"/>
    <property type="match status" value="1"/>
</dbReference>
<evidence type="ECO:0000259" key="2">
    <source>
        <dbReference type="Pfam" id="PF08543"/>
    </source>
</evidence>
<dbReference type="GO" id="GO:0005829">
    <property type="term" value="C:cytosol"/>
    <property type="evidence" value="ECO:0007669"/>
    <property type="project" value="TreeGrafter"/>
</dbReference>
<dbReference type="Pfam" id="PF03070">
    <property type="entry name" value="TENA_THI-4"/>
    <property type="match status" value="1"/>
</dbReference>
<proteinExistence type="predicted"/>
<accession>A0A4U0U9J0</accession>
<dbReference type="InterPro" id="IPR029056">
    <property type="entry name" value="Ribokinase-like"/>
</dbReference>
<comment type="caution">
    <text evidence="3">The sequence shown here is derived from an EMBL/GenBank/DDBJ whole genome shotgun (WGS) entry which is preliminary data.</text>
</comment>
<dbReference type="AlphaFoldDB" id="A0A4U0U9J0"/>
<organism evidence="3 4">
    <name type="scientific">Salinomyces thailandicus</name>
    <dbReference type="NCBI Taxonomy" id="706561"/>
    <lineage>
        <taxon>Eukaryota</taxon>
        <taxon>Fungi</taxon>
        <taxon>Dikarya</taxon>
        <taxon>Ascomycota</taxon>
        <taxon>Pezizomycotina</taxon>
        <taxon>Dothideomycetes</taxon>
        <taxon>Dothideomycetidae</taxon>
        <taxon>Mycosphaerellales</taxon>
        <taxon>Teratosphaeriaceae</taxon>
        <taxon>Salinomyces</taxon>
    </lineage>
</organism>
<dbReference type="PANTHER" id="PTHR20858">
    <property type="entry name" value="PHOSPHOMETHYLPYRIMIDINE KINASE"/>
    <property type="match status" value="1"/>
</dbReference>
<dbReference type="GO" id="GO:0008902">
    <property type="term" value="F:hydroxymethylpyrimidine kinase activity"/>
    <property type="evidence" value="ECO:0007669"/>
    <property type="project" value="TreeGrafter"/>
</dbReference>
<reference evidence="3 4" key="1">
    <citation type="submission" date="2017-03" db="EMBL/GenBank/DDBJ databases">
        <title>Genomes of endolithic fungi from Antarctica.</title>
        <authorList>
            <person name="Coleine C."/>
            <person name="Masonjones S."/>
            <person name="Stajich J.E."/>
        </authorList>
    </citation>
    <scope>NUCLEOTIDE SEQUENCE [LARGE SCALE GENOMIC DNA]</scope>
    <source>
        <strain evidence="3 4">CCFEE 6315</strain>
    </source>
</reference>
<evidence type="ECO:0000259" key="1">
    <source>
        <dbReference type="Pfam" id="PF03070"/>
    </source>
</evidence>
<dbReference type="SUPFAM" id="SSF48613">
    <property type="entry name" value="Heme oxygenase-like"/>
    <property type="match status" value="1"/>
</dbReference>
<dbReference type="InterPro" id="IPR016084">
    <property type="entry name" value="Haem_Oase-like_multi-hlx"/>
</dbReference>
<dbReference type="InterPro" id="IPR013749">
    <property type="entry name" value="PM/HMP-P_kinase-1"/>
</dbReference>
<evidence type="ECO:0000313" key="3">
    <source>
        <dbReference type="EMBL" id="TKA32021.1"/>
    </source>
</evidence>
<dbReference type="InterPro" id="IPR004305">
    <property type="entry name" value="Thiaminase-2/PQQC"/>
</dbReference>
<protein>
    <submittedName>
        <fullName evidence="3">Uncharacterized protein</fullName>
    </submittedName>
</protein>
<dbReference type="NCBIfam" id="TIGR04306">
    <property type="entry name" value="salvage_TenA"/>
    <property type="match status" value="1"/>
</dbReference>
<evidence type="ECO:0000313" key="4">
    <source>
        <dbReference type="Proteomes" id="UP000308549"/>
    </source>
</evidence>
<feature type="domain" description="Thiaminase-2/PQQC" evidence="1">
    <location>
        <begin position="298"/>
        <end position="504"/>
    </location>
</feature>
<dbReference type="EMBL" id="NAJL01000006">
    <property type="protein sequence ID" value="TKA32021.1"/>
    <property type="molecule type" value="Genomic_DNA"/>
</dbReference>
<dbReference type="CDD" id="cd19367">
    <property type="entry name" value="TenA_C_ScTHI20-like"/>
    <property type="match status" value="1"/>
</dbReference>
<dbReference type="CDD" id="cd01169">
    <property type="entry name" value="HMPP_kinase"/>
    <property type="match status" value="1"/>
</dbReference>
<dbReference type="Pfam" id="PF08543">
    <property type="entry name" value="Phos_pyr_kin"/>
    <property type="match status" value="1"/>
</dbReference>
<dbReference type="PANTHER" id="PTHR20858:SF17">
    <property type="entry name" value="HYDROXYMETHYLPYRIMIDINE_PHOSPHOMETHYLPYRIMIDINE KINASE THI20-RELATED"/>
    <property type="match status" value="1"/>
</dbReference>
<dbReference type="NCBIfam" id="TIGR00097">
    <property type="entry name" value="HMP-P_kinase"/>
    <property type="match status" value="1"/>
</dbReference>
<dbReference type="Proteomes" id="UP000308549">
    <property type="component" value="Unassembled WGS sequence"/>
</dbReference>
<sequence>MKRILVIAGSDSSGGAGLEADQKVIAAHGCYAMTATSALTAQNTEGVYGIHETPSDFVQKQIDACVHDIGVDVVKTGMLASAATVSLVAKALREHKLELSVVDPVMVATSGAQLLPEKAVRTLCEELLPVTYLLTPNIPEANLILKEAGQPPIEVSNEKGLKQLAAAVQKLGPKYVLLKGGHLPLTLDDSIAKTGTEKEVVVNVLYGQNLETTVKLPYQQSRNTHGTGCSLASAIACRLAQGNGLVQAVRMACRYVEAGIKTSVQLGKGSGPLNHFHSIQLLPFPPDGFIDFLLEREDVQPAWHEYTHHEFTKRMGDGTLPPETFKYYMIQDYLYLIHFARANALAGYKAKTLDDIAGAAQIVTHIRHEINLHIDECKDFGLTQTEMEQHEESQACTAYTRYVLDIGQSEDWLALQVALLPCLLGYSVIARRLHELQSTHPPKEPNRYLTWINNYVADDYTTAVKTGCALIEKHAVKQSPSRIEELVAIFIHATKMEAGFWNMAA</sequence>
<dbReference type="Gene3D" id="1.20.910.10">
    <property type="entry name" value="Heme oxygenase-like"/>
    <property type="match status" value="1"/>
</dbReference>